<evidence type="ECO:0000313" key="5">
    <source>
        <dbReference type="EMBL" id="AVW92938.1"/>
    </source>
</evidence>
<evidence type="ECO:0000256" key="1">
    <source>
        <dbReference type="ARBA" id="ARBA00022679"/>
    </source>
</evidence>
<dbReference type="EMBL" id="CP028475">
    <property type="protein sequence ID" value="AVW92938.1"/>
    <property type="molecule type" value="Genomic_DNA"/>
</dbReference>
<dbReference type="NCBIfam" id="NF008852">
    <property type="entry name" value="PRK11890.1"/>
    <property type="match status" value="1"/>
</dbReference>
<evidence type="ECO:0000259" key="4">
    <source>
        <dbReference type="Pfam" id="PF01575"/>
    </source>
</evidence>
<dbReference type="KEGG" id="cbak:DA792_19115"/>
<name>A0A2R4M740_9RHOB</name>
<dbReference type="Pfam" id="PF01575">
    <property type="entry name" value="MaoC_dehydratas"/>
    <property type="match status" value="1"/>
</dbReference>
<evidence type="ECO:0000259" key="3">
    <source>
        <dbReference type="Pfam" id="PF01515"/>
    </source>
</evidence>
<dbReference type="Gene3D" id="3.10.129.10">
    <property type="entry name" value="Hotdog Thioesterase"/>
    <property type="match status" value="1"/>
</dbReference>
<dbReference type="InterPro" id="IPR002539">
    <property type="entry name" value="MaoC-like_dom"/>
</dbReference>
<feature type="domain" description="Phosphate acetyl/butaryl transferase" evidence="3">
    <location>
        <begin position="235"/>
        <end position="453"/>
    </location>
</feature>
<accession>A0A2R4M740</accession>
<dbReference type="SUPFAM" id="SSF54637">
    <property type="entry name" value="Thioesterase/thiol ester dehydrase-isomerase"/>
    <property type="match status" value="1"/>
</dbReference>
<dbReference type="RefSeq" id="WP_107722093.1">
    <property type="nucleotide sequence ID" value="NZ_CAXBOP010000007.1"/>
</dbReference>
<dbReference type="Pfam" id="PF01515">
    <property type="entry name" value="PTA_PTB"/>
    <property type="match status" value="1"/>
</dbReference>
<feature type="domain" description="MaoC-like" evidence="4">
    <location>
        <begin position="23"/>
        <end position="115"/>
    </location>
</feature>
<dbReference type="InterPro" id="IPR029069">
    <property type="entry name" value="HotDog_dom_sf"/>
</dbReference>
<evidence type="ECO:0000313" key="6">
    <source>
        <dbReference type="Proteomes" id="UP000241447"/>
    </source>
</evidence>
<dbReference type="InterPro" id="IPR002505">
    <property type="entry name" value="PTA_PTB"/>
</dbReference>
<dbReference type="AlphaFoldDB" id="A0A2R4M740"/>
<gene>
    <name evidence="5" type="ORF">DA792_19115</name>
</gene>
<dbReference type="InterPro" id="IPR050500">
    <property type="entry name" value="Phos_Acetyltrans/Butyryltrans"/>
</dbReference>
<sequence>MHVTVFQNVPFDQLEIGMEAETRRLCVADDLYVFAHASGNLNPMHLPREDGDKDGKPEAVAPSFWVGSLISSVLGNRLPGPGTLYKSQSLRFLGRAHAGDELVARVKLIRKENDRVAIFHTTVSLADGTLLVQGEAEVIAPDQKDSFDAHDVPGLTVESHRHFDKLLDMAEPLPAIRTAVVAPEDANSLRGALLAAAHTLITPILIGDQDKILRTAQENDLSLDGLEIIHSTNHVDASQIAVDMIHENRAAAMMKGHMHTDDLLRPILRSNGGLKTGRRISHIFVMDVPGLPHVLMVTDAAINIAPDLPTKVDIVQNAIDLAQSLGIEIPKVGILSAVETVNPKIPSTLDAAALSKMAERGQITGGIVDGPLAMDNAVSLAAARTKGLKSLVAGCAEILVAPNLESGNMLAKELSFIAHAEAAGVVMGARCPIILNSRSDSDKSRLASCAVAALHAHRMQGIR</sequence>
<proteinExistence type="predicted"/>
<dbReference type="GO" id="GO:0016746">
    <property type="term" value="F:acyltransferase activity"/>
    <property type="evidence" value="ECO:0007669"/>
    <property type="project" value="UniProtKB-KW"/>
</dbReference>
<keyword evidence="2" id="KW-0012">Acyltransferase</keyword>
<dbReference type="CDD" id="cd03449">
    <property type="entry name" value="R_hydratase"/>
    <property type="match status" value="1"/>
</dbReference>
<dbReference type="Proteomes" id="UP000241447">
    <property type="component" value="Chromosome"/>
</dbReference>
<dbReference type="Gene3D" id="3.40.718.10">
    <property type="entry name" value="Isopropylmalate Dehydrogenase"/>
    <property type="match status" value="1"/>
</dbReference>
<dbReference type="SUPFAM" id="SSF53659">
    <property type="entry name" value="Isocitrate/Isopropylmalate dehydrogenase-like"/>
    <property type="match status" value="1"/>
</dbReference>
<dbReference type="OrthoDB" id="9800237at2"/>
<dbReference type="PANTHER" id="PTHR43356">
    <property type="entry name" value="PHOSPHATE ACETYLTRANSFERASE"/>
    <property type="match status" value="1"/>
</dbReference>
<evidence type="ECO:0000256" key="2">
    <source>
        <dbReference type="ARBA" id="ARBA00023315"/>
    </source>
</evidence>
<dbReference type="PANTHER" id="PTHR43356:SF2">
    <property type="entry name" value="PHOSPHATE ACETYLTRANSFERASE"/>
    <property type="match status" value="1"/>
</dbReference>
<organism evidence="5 6">
    <name type="scientific">Celeribacter baekdonensis</name>
    <dbReference type="NCBI Taxonomy" id="875171"/>
    <lineage>
        <taxon>Bacteria</taxon>
        <taxon>Pseudomonadati</taxon>
        <taxon>Pseudomonadota</taxon>
        <taxon>Alphaproteobacteria</taxon>
        <taxon>Rhodobacterales</taxon>
        <taxon>Roseobacteraceae</taxon>
        <taxon>Celeribacter</taxon>
    </lineage>
</organism>
<keyword evidence="1" id="KW-0808">Transferase</keyword>
<dbReference type="NCBIfam" id="NF006045">
    <property type="entry name" value="PRK08190.1"/>
    <property type="match status" value="1"/>
</dbReference>
<protein>
    <submittedName>
        <fullName evidence="5">Enoyl-CoA hydratase</fullName>
    </submittedName>
</protein>
<reference evidence="5 6" key="1">
    <citation type="submission" date="2018-03" db="EMBL/GenBank/DDBJ databases">
        <title>The Complete Genome of Celeribacter baekdonensis strain LH4, a Thiosulfate-Oxidizing Alphaproteobacterium Isolated from Gulf of Mexico Continental Slope Sediments.</title>
        <authorList>
            <person name="Flood B.E."/>
            <person name="Bailey J.V."/>
            <person name="Leprich D."/>
        </authorList>
    </citation>
    <scope>NUCLEOTIDE SEQUENCE [LARGE SCALE GENOMIC DNA]</scope>
    <source>
        <strain evidence="5 6">LH4</strain>
    </source>
</reference>